<evidence type="ECO:0000256" key="2">
    <source>
        <dbReference type="ARBA" id="ARBA00022741"/>
    </source>
</evidence>
<dbReference type="InterPro" id="IPR000719">
    <property type="entry name" value="Prot_kinase_dom"/>
</dbReference>
<dbReference type="SMART" id="SM00220">
    <property type="entry name" value="S_TKc"/>
    <property type="match status" value="1"/>
</dbReference>
<dbReference type="Pfam" id="PF07714">
    <property type="entry name" value="PK_Tyr_Ser-Thr"/>
    <property type="match status" value="1"/>
</dbReference>
<accession>F2RQ94</accession>
<keyword evidence="6" id="KW-1185">Reference proteome</keyword>
<dbReference type="InterPro" id="IPR011009">
    <property type="entry name" value="Kinase-like_dom_sf"/>
</dbReference>
<keyword evidence="2" id="KW-0547">Nucleotide-binding</keyword>
<sequence length="337" mass="37737">MVLDLKGLEEPGGVLEMLSTQDTWEAFFFPAVVMDIKRRPPGVHWVWGGGHLLRLRGPSSHRGQGMNDLARGVAFLESLNLAHGDLRPENILLDRNRLKISDFDCTSEFGTGFDTCPCSYRRPLNSEEADQGVPGTAVYGDQRIADDPYEHGSKVMELLQDMKFPELNANGDPLIDGIIDKCWRNRYCTLAGLTTLADILRKESTSEPRNYEATSTLDISLRNNLSLCTQLNLQIQTSITDTNISRMSKSWKDINPAVIIPSSLFPPLERASEEEIQAVRREEEVEAFGEEEKAAALAMFRSMLVFDPEKRASAKSLLASDWMMNWGLPGLKCLQDN</sequence>
<dbReference type="Proteomes" id="UP000009172">
    <property type="component" value="Unassembled WGS sequence"/>
</dbReference>
<dbReference type="Gene3D" id="1.10.510.10">
    <property type="entry name" value="Transferase(Phosphotransferase) domain 1"/>
    <property type="match status" value="2"/>
</dbReference>
<evidence type="ECO:0000256" key="1">
    <source>
        <dbReference type="ARBA" id="ARBA00022527"/>
    </source>
</evidence>
<feature type="domain" description="Protein kinase" evidence="4">
    <location>
        <begin position="1"/>
        <end position="323"/>
    </location>
</feature>
<keyword evidence="5" id="KW-0808">Transferase</keyword>
<evidence type="ECO:0000256" key="3">
    <source>
        <dbReference type="ARBA" id="ARBA00022840"/>
    </source>
</evidence>
<dbReference type="EMBL" id="GG698479">
    <property type="protein sequence ID" value="EGD93479.1"/>
    <property type="molecule type" value="Genomic_DNA"/>
</dbReference>
<keyword evidence="1 5" id="KW-0723">Serine/threonine-protein kinase</keyword>
<dbReference type="OrthoDB" id="4176464at2759"/>
<dbReference type="PROSITE" id="PS50011">
    <property type="entry name" value="PROTEIN_KINASE_DOM"/>
    <property type="match status" value="1"/>
</dbReference>
<protein>
    <submittedName>
        <fullName evidence="5">Serine/threonine protein kinase</fullName>
    </submittedName>
</protein>
<organism evidence="5 6">
    <name type="scientific">Trichophyton tonsurans (strain CBS 112818)</name>
    <name type="common">Scalp ringworm fungus</name>
    <dbReference type="NCBI Taxonomy" id="647933"/>
    <lineage>
        <taxon>Eukaryota</taxon>
        <taxon>Fungi</taxon>
        <taxon>Dikarya</taxon>
        <taxon>Ascomycota</taxon>
        <taxon>Pezizomycotina</taxon>
        <taxon>Eurotiomycetes</taxon>
        <taxon>Eurotiomycetidae</taxon>
        <taxon>Onygenales</taxon>
        <taxon>Arthrodermataceae</taxon>
        <taxon>Trichophyton</taxon>
    </lineage>
</organism>
<name>F2RQ94_TRIT1</name>
<reference evidence="6" key="1">
    <citation type="journal article" date="2012" name="MBio">
        <title>Comparative genome analysis of Trichophyton rubrum and related dermatophytes reveals candidate genes involved in infection.</title>
        <authorList>
            <person name="Martinez D.A."/>
            <person name="Oliver B.G."/>
            <person name="Graeser Y."/>
            <person name="Goldberg J.M."/>
            <person name="Li W."/>
            <person name="Martinez-Rossi N.M."/>
            <person name="Monod M."/>
            <person name="Shelest E."/>
            <person name="Barton R.C."/>
            <person name="Birch E."/>
            <person name="Brakhage A.A."/>
            <person name="Chen Z."/>
            <person name="Gurr S.J."/>
            <person name="Heiman D."/>
            <person name="Heitman J."/>
            <person name="Kosti I."/>
            <person name="Rossi A."/>
            <person name="Saif S."/>
            <person name="Samalova M."/>
            <person name="Saunders C.W."/>
            <person name="Shea T."/>
            <person name="Summerbell R.C."/>
            <person name="Xu J."/>
            <person name="Young S."/>
            <person name="Zeng Q."/>
            <person name="Birren B.W."/>
            <person name="Cuomo C.A."/>
            <person name="White T.C."/>
        </authorList>
    </citation>
    <scope>NUCLEOTIDE SEQUENCE [LARGE SCALE GENOMIC DNA]</scope>
    <source>
        <strain evidence="6">CBS 112818</strain>
    </source>
</reference>
<dbReference type="AlphaFoldDB" id="F2RQ94"/>
<evidence type="ECO:0000313" key="5">
    <source>
        <dbReference type="EMBL" id="EGD93479.1"/>
    </source>
</evidence>
<proteinExistence type="predicted"/>
<evidence type="ECO:0000259" key="4">
    <source>
        <dbReference type="PROSITE" id="PS50011"/>
    </source>
</evidence>
<keyword evidence="5" id="KW-0418">Kinase</keyword>
<dbReference type="GO" id="GO:0004674">
    <property type="term" value="F:protein serine/threonine kinase activity"/>
    <property type="evidence" value="ECO:0007669"/>
    <property type="project" value="UniProtKB-KW"/>
</dbReference>
<dbReference type="InterPro" id="IPR001245">
    <property type="entry name" value="Ser-Thr/Tyr_kinase_cat_dom"/>
</dbReference>
<dbReference type="InterPro" id="IPR050117">
    <property type="entry name" value="MAPK"/>
</dbReference>
<dbReference type="SUPFAM" id="SSF56112">
    <property type="entry name" value="Protein kinase-like (PK-like)"/>
    <property type="match status" value="1"/>
</dbReference>
<dbReference type="PANTHER" id="PTHR24055">
    <property type="entry name" value="MITOGEN-ACTIVATED PROTEIN KINASE"/>
    <property type="match status" value="1"/>
</dbReference>
<evidence type="ECO:0000313" key="6">
    <source>
        <dbReference type="Proteomes" id="UP000009172"/>
    </source>
</evidence>
<gene>
    <name evidence="5" type="ORF">TESG_01023</name>
</gene>
<dbReference type="HOGENOM" id="CLU_824366_0_0_1"/>
<dbReference type="GO" id="GO:0005524">
    <property type="term" value="F:ATP binding"/>
    <property type="evidence" value="ECO:0007669"/>
    <property type="project" value="UniProtKB-KW"/>
</dbReference>
<keyword evidence="3" id="KW-0067">ATP-binding</keyword>